<evidence type="ECO:0000256" key="1">
    <source>
        <dbReference type="ARBA" id="ARBA00034120"/>
    </source>
</evidence>
<keyword evidence="3" id="KW-0695">RNA-directed DNA polymerase</keyword>
<proteinExistence type="inferred from homology"/>
<feature type="domain" description="Reverse transcriptase" evidence="2">
    <location>
        <begin position="283"/>
        <end position="521"/>
    </location>
</feature>
<dbReference type="PROSITE" id="PS50878">
    <property type="entry name" value="RT_POL"/>
    <property type="match status" value="1"/>
</dbReference>
<dbReference type="SUPFAM" id="SSF56672">
    <property type="entry name" value="DNA/RNA polymerases"/>
    <property type="match status" value="1"/>
</dbReference>
<name>A0ABS5K202_9BACT</name>
<dbReference type="PANTHER" id="PTHR34047">
    <property type="entry name" value="NUCLEAR INTRON MATURASE 1, MITOCHONDRIAL-RELATED"/>
    <property type="match status" value="1"/>
</dbReference>
<dbReference type="Proteomes" id="UP000708576">
    <property type="component" value="Unassembled WGS sequence"/>
</dbReference>
<comment type="caution">
    <text evidence="3">The sequence shown here is derived from an EMBL/GenBank/DDBJ whole genome shotgun (WGS) entry which is preliminary data.</text>
</comment>
<sequence length="781" mass="91053">MDTVYQQYKKCGVKVKIDVGGSERWSSGFLYATSPKSQYNYVITAKHTFKHSSDDNEVYIEDIDFIEIQCYKQTEFTHYDYIPKKEVADKIILFESDLVIILVRKNSNFEIPYIQVSDIVSGNCKAWAITNANNNRLFPLDFKVSDSEEKLYTIEKWDNSKQLHGCSGSGIISEDRPILNGFIMKYPTEEFQGGFIDAVDISFEQINNKLYNQKLEVLSTIDNKKKRNVGNQLVVDINDVTINGVKLDLQLARNRVISDTYDDWFHDPLNFIDLSHEDFLFEYFRDSFNKEYKVSEAEVFYLPKKSFTLRKAMVIPYADRIFYSALIEVIGKRMDNALSPYVFSARYNKQKHNGLIISGVEQWKKMQYLLKDYSLKYKYVIEIDILNFYDNIDIELLGKKISAVCQTHNERKASKELVKVLKKFADNKSNGIPQNNDVSSLLATFYLNQVDAYMRHHVPAYVRFMDDIRIFCNDKFEARRYLTLIEKELRRLNLSLNGQKTKIINLNPRLKKEKEAIADSYRKAFDLDKSKLSRFSKSRNVSIINEAFHLAIKVLLENVKENPTGGNSNERKLNQAITTIRRCVSKGVNLEKENNITQFIEEAGILMKERPWITPQVCTMIGVLDKKYISRKFWSEAIEIVLDARFNIYPWQGYHLWLLLAKHKIDDVNLRKYASNYLDSNDETSRPIIAAMMIYMGTIDSDYRRVILRKYNEGFTHGNFQDRIALIVLRAIESTEVSFNNDKIKAIHESLNCFKDKDLVYIPGEKDDIDVDLELLQIYSL</sequence>
<evidence type="ECO:0000313" key="3">
    <source>
        <dbReference type="EMBL" id="MBS2101090.1"/>
    </source>
</evidence>
<dbReference type="RefSeq" id="WP_212220201.1">
    <property type="nucleotide sequence ID" value="NZ_JAGUCO010000038.1"/>
</dbReference>
<keyword evidence="3" id="KW-0808">Transferase</keyword>
<reference evidence="3 4" key="1">
    <citation type="journal article" date="2015" name="Int. J. Syst. Evol. Microbiol.">
        <title>Carboxylicivirga linearis sp. nov., isolated from a sea cucumber culture pond.</title>
        <authorList>
            <person name="Wang F.Q."/>
            <person name="Zhou Y.X."/>
            <person name="Lin X.Z."/>
            <person name="Chen G.J."/>
            <person name="Du Z.J."/>
        </authorList>
    </citation>
    <scope>NUCLEOTIDE SEQUENCE [LARGE SCALE GENOMIC DNA]</scope>
    <source>
        <strain evidence="3 4">FB218</strain>
    </source>
</reference>
<keyword evidence="3" id="KW-0548">Nucleotidyltransferase</keyword>
<comment type="similarity">
    <text evidence="1">Belongs to the bacterial reverse transcriptase family.</text>
</comment>
<dbReference type="EMBL" id="JAGUCO010000038">
    <property type="protein sequence ID" value="MBS2101090.1"/>
    <property type="molecule type" value="Genomic_DNA"/>
</dbReference>
<dbReference type="InterPro" id="IPR043502">
    <property type="entry name" value="DNA/RNA_pol_sf"/>
</dbReference>
<accession>A0ABS5K202</accession>
<dbReference type="Pfam" id="PF00078">
    <property type="entry name" value="RVT_1"/>
    <property type="match status" value="1"/>
</dbReference>
<organism evidence="3 4">
    <name type="scientific">Carboxylicivirga linearis</name>
    <dbReference type="NCBI Taxonomy" id="1628157"/>
    <lineage>
        <taxon>Bacteria</taxon>
        <taxon>Pseudomonadati</taxon>
        <taxon>Bacteroidota</taxon>
        <taxon>Bacteroidia</taxon>
        <taxon>Marinilabiliales</taxon>
        <taxon>Marinilabiliaceae</taxon>
        <taxon>Carboxylicivirga</taxon>
    </lineage>
</organism>
<dbReference type="GO" id="GO:0003964">
    <property type="term" value="F:RNA-directed DNA polymerase activity"/>
    <property type="evidence" value="ECO:0007669"/>
    <property type="project" value="UniProtKB-KW"/>
</dbReference>
<dbReference type="InterPro" id="IPR000477">
    <property type="entry name" value="RT_dom"/>
</dbReference>
<keyword evidence="4" id="KW-1185">Reference proteome</keyword>
<evidence type="ECO:0000313" key="4">
    <source>
        <dbReference type="Proteomes" id="UP000708576"/>
    </source>
</evidence>
<dbReference type="CDD" id="cd01646">
    <property type="entry name" value="RT_Bac_retron_I"/>
    <property type="match status" value="1"/>
</dbReference>
<protein>
    <submittedName>
        <fullName evidence="3">RNA-directed DNA polymerase</fullName>
    </submittedName>
</protein>
<dbReference type="PANTHER" id="PTHR34047:SF8">
    <property type="entry name" value="PROTEIN YKFC"/>
    <property type="match status" value="1"/>
</dbReference>
<gene>
    <name evidence="3" type="ORF">KEM10_22585</name>
</gene>
<evidence type="ECO:0000259" key="2">
    <source>
        <dbReference type="PROSITE" id="PS50878"/>
    </source>
</evidence>
<dbReference type="InterPro" id="IPR051083">
    <property type="entry name" value="GrpII_Intron_Splice-Mob/Def"/>
</dbReference>